<organism evidence="1 2">
    <name type="scientific">Parenemella sanctibonifatiensis</name>
    <dbReference type="NCBI Taxonomy" id="2016505"/>
    <lineage>
        <taxon>Bacteria</taxon>
        <taxon>Bacillati</taxon>
        <taxon>Actinomycetota</taxon>
        <taxon>Actinomycetes</taxon>
        <taxon>Propionibacteriales</taxon>
        <taxon>Propionibacteriaceae</taxon>
        <taxon>Parenemella</taxon>
    </lineage>
</organism>
<evidence type="ECO:0000313" key="1">
    <source>
        <dbReference type="EMBL" id="OYN86476.1"/>
    </source>
</evidence>
<dbReference type="RefSeq" id="WP_094451044.1">
    <property type="nucleotide sequence ID" value="NZ_NMVI01000018.1"/>
</dbReference>
<proteinExistence type="predicted"/>
<dbReference type="AlphaFoldDB" id="A0A255E4Q1"/>
<evidence type="ECO:0000313" key="2">
    <source>
        <dbReference type="Proteomes" id="UP000216533"/>
    </source>
</evidence>
<name>A0A255E4Q1_9ACTN</name>
<reference evidence="1 2" key="1">
    <citation type="submission" date="2017-07" db="EMBL/GenBank/DDBJ databases">
        <title>Draft whole genome sequences of clinical Proprionibacteriaceae strains.</title>
        <authorList>
            <person name="Bernier A.-M."/>
            <person name="Bernard K."/>
            <person name="Domingo M.-C."/>
        </authorList>
    </citation>
    <scope>NUCLEOTIDE SEQUENCE [LARGE SCALE GENOMIC DNA]</scope>
    <source>
        <strain evidence="1 2">NML 160184</strain>
    </source>
</reference>
<gene>
    <name evidence="1" type="ORF">CGZ92_08995</name>
</gene>
<protein>
    <submittedName>
        <fullName evidence="1">Uncharacterized protein</fullName>
    </submittedName>
</protein>
<accession>A0A255E4Q1</accession>
<comment type="caution">
    <text evidence="1">The sequence shown here is derived from an EMBL/GenBank/DDBJ whole genome shotgun (WGS) entry which is preliminary data.</text>
</comment>
<sequence>MNQTPQAPTFSGTVSLGVMGKREVVLSPGQIVFGKHVVAPHTIAEVRLRVTKNYVQGIATSTNYRLQITDENRQRSTWNFGFTSMQKKDVKAYVTDVFNRLYDQLQREAGPQIVQRFIAANPQPDAAFGPWRFWPEGIVAKEAFQTVTVPWGQLAGSAMNQGMIQLRYRDPVGKERHAGAMSMWTPNAIFLDQFVAGYHRHFMS</sequence>
<dbReference type="Proteomes" id="UP000216533">
    <property type="component" value="Unassembled WGS sequence"/>
</dbReference>
<dbReference type="EMBL" id="NMVI01000018">
    <property type="protein sequence ID" value="OYN86476.1"/>
    <property type="molecule type" value="Genomic_DNA"/>
</dbReference>